<organism evidence="2">
    <name type="scientific">marine sediment metagenome</name>
    <dbReference type="NCBI Taxonomy" id="412755"/>
    <lineage>
        <taxon>unclassified sequences</taxon>
        <taxon>metagenomes</taxon>
        <taxon>ecological metagenomes</taxon>
    </lineage>
</organism>
<dbReference type="AlphaFoldDB" id="A0A0F9H1M2"/>
<comment type="caution">
    <text evidence="2">The sequence shown here is derived from an EMBL/GenBank/DDBJ whole genome shotgun (WGS) entry which is preliminary data.</text>
</comment>
<gene>
    <name evidence="2" type="ORF">LCGC14_1840390</name>
</gene>
<feature type="domain" description="HNH nuclease" evidence="1">
    <location>
        <begin position="52"/>
        <end position="93"/>
    </location>
</feature>
<protein>
    <recommendedName>
        <fullName evidence="1">HNH nuclease domain-containing protein</fullName>
    </recommendedName>
</protein>
<dbReference type="Pfam" id="PF13392">
    <property type="entry name" value="HNH_3"/>
    <property type="match status" value="1"/>
</dbReference>
<evidence type="ECO:0000259" key="1">
    <source>
        <dbReference type="Pfam" id="PF13392"/>
    </source>
</evidence>
<accession>A0A0F9H1M2</accession>
<dbReference type="SUPFAM" id="SSF54060">
    <property type="entry name" value="His-Me finger endonucleases"/>
    <property type="match status" value="1"/>
</dbReference>
<name>A0A0F9H1M2_9ZZZZ</name>
<dbReference type="EMBL" id="LAZR01018321">
    <property type="protein sequence ID" value="KKL96846.1"/>
    <property type="molecule type" value="Genomic_DNA"/>
</dbReference>
<dbReference type="Gene3D" id="3.90.75.20">
    <property type="match status" value="1"/>
</dbReference>
<dbReference type="InterPro" id="IPR044925">
    <property type="entry name" value="His-Me_finger_sf"/>
</dbReference>
<reference evidence="2" key="1">
    <citation type="journal article" date="2015" name="Nature">
        <title>Complex archaea that bridge the gap between prokaryotes and eukaryotes.</title>
        <authorList>
            <person name="Spang A."/>
            <person name="Saw J.H."/>
            <person name="Jorgensen S.L."/>
            <person name="Zaremba-Niedzwiedzka K."/>
            <person name="Martijn J."/>
            <person name="Lind A.E."/>
            <person name="van Eijk R."/>
            <person name="Schleper C."/>
            <person name="Guy L."/>
            <person name="Ettema T.J."/>
        </authorList>
    </citation>
    <scope>NUCLEOTIDE SEQUENCE</scope>
</reference>
<proteinExistence type="predicted"/>
<evidence type="ECO:0000313" key="2">
    <source>
        <dbReference type="EMBL" id="KKL96846.1"/>
    </source>
</evidence>
<sequence>MAIVKVPTEERFFSHVQKTSGCWLWTASRDKNGYGAFSYRRRKQGVNRSLRAHRWAYEHLVGPIPKGYLIDHICRIPACVNPAHLRTVTPRENTILNSRSHQARNAAKTHCKRGHPLSGPNVWIHTRKDRPGCMERRCRRCSADWMAAHRRKQG</sequence>
<dbReference type="InterPro" id="IPR003615">
    <property type="entry name" value="HNH_nuc"/>
</dbReference>